<sequence length="190" mass="20915">MRGLAELANRSDEALGYRTCHTLQLHAQLFGRSLVGDRVWDVTCLLDFIEERSDIDDDRILVTGHSSGGAVALFSAAIDERIDAVAISSYFCTFEESIAAIDHCECNYVPGIAELGEQYDIAGLIAPRPFVATNGVEDDIFPIEGTKRAFERLQSIYTAAGAPEQCTLYIGDGGHEYYPDGVWPFVDDHF</sequence>
<dbReference type="SUPFAM" id="SSF53474">
    <property type="entry name" value="alpha/beta-Hydrolases"/>
    <property type="match status" value="1"/>
</dbReference>
<dbReference type="PANTHER" id="PTHR47381">
    <property type="entry name" value="ALPHA/BETA-HYDROLASES SUPERFAMILY PROTEIN"/>
    <property type="match status" value="1"/>
</dbReference>
<organism evidence="2 3">
    <name type="scientific">Haladaptatus paucihalophilus DX253</name>
    <dbReference type="NCBI Taxonomy" id="797209"/>
    <lineage>
        <taxon>Archaea</taxon>
        <taxon>Methanobacteriati</taxon>
        <taxon>Methanobacteriota</taxon>
        <taxon>Stenosarchaea group</taxon>
        <taxon>Halobacteria</taxon>
        <taxon>Halobacteriales</taxon>
        <taxon>Haladaptataceae</taxon>
        <taxon>Haladaptatus</taxon>
    </lineage>
</organism>
<dbReference type="Gene3D" id="3.40.50.1820">
    <property type="entry name" value="alpha/beta hydrolase"/>
    <property type="match status" value="1"/>
</dbReference>
<evidence type="ECO:0000313" key="3">
    <source>
        <dbReference type="Proteomes" id="UP000003751"/>
    </source>
</evidence>
<gene>
    <name evidence="2" type="ORF">ZOD2009_15991</name>
</gene>
<feature type="domain" description="Acetyl xylan esterase" evidence="1">
    <location>
        <begin position="41"/>
        <end position="99"/>
    </location>
</feature>
<name>E7QWL0_HALPU</name>
<dbReference type="AlphaFoldDB" id="E7QWL0"/>
<dbReference type="Proteomes" id="UP000003751">
    <property type="component" value="Unassembled WGS sequence"/>
</dbReference>
<dbReference type="eggNOG" id="arCOG01661">
    <property type="taxonomic scope" value="Archaea"/>
</dbReference>
<dbReference type="InterPro" id="IPR029058">
    <property type="entry name" value="AB_hydrolase_fold"/>
</dbReference>
<evidence type="ECO:0000313" key="2">
    <source>
        <dbReference type="EMBL" id="EFW91106.1"/>
    </source>
</evidence>
<reference evidence="2 3" key="1">
    <citation type="journal article" date="2014" name="ISME J.">
        <title>Trehalose/2-sulfotrehalose biosynthesis and glycine-betaine uptake are widely spread mechanisms for osmoadaptation in the Halobacteriales.</title>
        <authorList>
            <person name="Youssef N.H."/>
            <person name="Savage-Ashlock K.N."/>
            <person name="McCully A.L."/>
            <person name="Luedtke B."/>
            <person name="Shaw E.I."/>
            <person name="Hoff W.D."/>
            <person name="Elshahed M.S."/>
        </authorList>
    </citation>
    <scope>NUCLEOTIDE SEQUENCE [LARGE SCALE GENOMIC DNA]</scope>
    <source>
        <strain evidence="2 3">DX253</strain>
    </source>
</reference>
<dbReference type="PANTHER" id="PTHR47381:SF3">
    <property type="entry name" value="ALPHA_BETA-HYDROLASES SUPERFAMILY PROTEIN"/>
    <property type="match status" value="1"/>
</dbReference>
<evidence type="ECO:0000259" key="1">
    <source>
        <dbReference type="Pfam" id="PF05448"/>
    </source>
</evidence>
<proteinExistence type="predicted"/>
<protein>
    <recommendedName>
        <fullName evidence="1">Acetyl xylan esterase domain-containing protein</fullName>
    </recommendedName>
</protein>
<dbReference type="Pfam" id="PF05448">
    <property type="entry name" value="AXE1"/>
    <property type="match status" value="1"/>
</dbReference>
<dbReference type="EMBL" id="AEMG01000018">
    <property type="protein sequence ID" value="EFW91106.1"/>
    <property type="molecule type" value="Genomic_DNA"/>
</dbReference>
<dbReference type="InterPro" id="IPR008391">
    <property type="entry name" value="AXE1_dom"/>
</dbReference>
<dbReference type="STRING" id="797209.GCA_000376445_04156"/>
<accession>E7QWL0</accession>
<comment type="caution">
    <text evidence="2">The sequence shown here is derived from an EMBL/GenBank/DDBJ whole genome shotgun (WGS) entry which is preliminary data.</text>
</comment>